<feature type="region of interest" description="Disordered" evidence="1">
    <location>
        <begin position="47"/>
        <end position="117"/>
    </location>
</feature>
<sequence>MAEEMHTKKYIAFSEDALSEQVARLQEICSQQASAIQNLTTSILQMSKELASRPGHSSSTSGQHNKHQTPAKSHMANSAPSHSKKGPSASASHQQKRPSHQPTPSHSKMSSNSAKRVKVENVTHSMHSDEVEKAPESAAVDFDRSQDARATFLGYLTDLRDHYQFEVRSQVVRANLCQGWIAVRPEELLARLRMCGQEAPTRKEFMDIVLSLGPEITRGRSVKFGRDTRRALAIPRKYFTPAELAVLDQAYTKNGEDMMDDGEEEQEHEMGDTDGEGQEEV</sequence>
<dbReference type="OrthoDB" id="10068890at2759"/>
<proteinExistence type="predicted"/>
<protein>
    <submittedName>
        <fullName evidence="2">Uncharacterized protein</fullName>
    </submittedName>
</protein>
<comment type="caution">
    <text evidence="2">The sequence shown here is derived from an EMBL/GenBank/DDBJ whole genome shotgun (WGS) entry which is preliminary data.</text>
</comment>
<feature type="compositionally biased region" description="Acidic residues" evidence="1">
    <location>
        <begin position="257"/>
        <end position="281"/>
    </location>
</feature>
<dbReference type="Proteomes" id="UP000186922">
    <property type="component" value="Unassembled WGS sequence"/>
</dbReference>
<gene>
    <name evidence="2" type="primary">RvY_17104</name>
    <name evidence="2" type="synonym">RvY_17104.1</name>
    <name evidence="2" type="ORF">RvY_17104-1</name>
</gene>
<feature type="compositionally biased region" description="Polar residues" evidence="1">
    <location>
        <begin position="100"/>
        <end position="114"/>
    </location>
</feature>
<accession>A0A1D1W0Y1</accession>
<dbReference type="AlphaFoldDB" id="A0A1D1W0Y1"/>
<organism evidence="2 3">
    <name type="scientific">Ramazzottius varieornatus</name>
    <name type="common">Water bear</name>
    <name type="synonym">Tardigrade</name>
    <dbReference type="NCBI Taxonomy" id="947166"/>
    <lineage>
        <taxon>Eukaryota</taxon>
        <taxon>Metazoa</taxon>
        <taxon>Ecdysozoa</taxon>
        <taxon>Tardigrada</taxon>
        <taxon>Eutardigrada</taxon>
        <taxon>Parachela</taxon>
        <taxon>Hypsibioidea</taxon>
        <taxon>Ramazzottiidae</taxon>
        <taxon>Ramazzottius</taxon>
    </lineage>
</organism>
<evidence type="ECO:0000256" key="1">
    <source>
        <dbReference type="SAM" id="MobiDB-lite"/>
    </source>
</evidence>
<reference evidence="2 3" key="1">
    <citation type="journal article" date="2016" name="Nat. Commun.">
        <title>Extremotolerant tardigrade genome and improved radiotolerance of human cultured cells by tardigrade-unique protein.</title>
        <authorList>
            <person name="Hashimoto T."/>
            <person name="Horikawa D.D."/>
            <person name="Saito Y."/>
            <person name="Kuwahara H."/>
            <person name="Kozuka-Hata H."/>
            <person name="Shin-I T."/>
            <person name="Minakuchi Y."/>
            <person name="Ohishi K."/>
            <person name="Motoyama A."/>
            <person name="Aizu T."/>
            <person name="Enomoto A."/>
            <person name="Kondo K."/>
            <person name="Tanaka S."/>
            <person name="Hara Y."/>
            <person name="Koshikawa S."/>
            <person name="Sagara H."/>
            <person name="Miura T."/>
            <person name="Yokobori S."/>
            <person name="Miyagawa K."/>
            <person name="Suzuki Y."/>
            <person name="Kubo T."/>
            <person name="Oyama M."/>
            <person name="Kohara Y."/>
            <person name="Fujiyama A."/>
            <person name="Arakawa K."/>
            <person name="Katayama T."/>
            <person name="Toyoda A."/>
            <person name="Kunieda T."/>
        </authorList>
    </citation>
    <scope>NUCLEOTIDE SEQUENCE [LARGE SCALE GENOMIC DNA]</scope>
    <source>
        <strain evidence="2 3">YOKOZUNA-1</strain>
    </source>
</reference>
<name>A0A1D1W0Y1_RAMVA</name>
<feature type="region of interest" description="Disordered" evidence="1">
    <location>
        <begin position="254"/>
        <end position="281"/>
    </location>
</feature>
<feature type="compositionally biased region" description="Polar residues" evidence="1">
    <location>
        <begin position="70"/>
        <end position="81"/>
    </location>
</feature>
<evidence type="ECO:0000313" key="2">
    <source>
        <dbReference type="EMBL" id="GAV07242.1"/>
    </source>
</evidence>
<keyword evidence="3" id="KW-1185">Reference proteome</keyword>
<evidence type="ECO:0000313" key="3">
    <source>
        <dbReference type="Proteomes" id="UP000186922"/>
    </source>
</evidence>
<dbReference type="EMBL" id="BDGG01000014">
    <property type="protein sequence ID" value="GAV07242.1"/>
    <property type="molecule type" value="Genomic_DNA"/>
</dbReference>